<sequence>MTETGGEPGRSNVRRDVLILGAILLLGLIVRGCYLSEIVENPDFEHPGVDAGFHDYWARALATGEWTPPEGLPDPQIRTTPFFRPPGYPYFLGLIYRLTGGSHLAARLVQMVLGLINCLLAALIARRWFGRMAGMIAAVAMAGYWGFVYFEGELHAVVLLITLLLAAIYLLGLWAEKLRLWTLIAAGAALERLGRKSQAVKVYKTIEKPIAKQGFTKDAPSLVAAGRALDRIAILTGQKASEQAENILHNYFQKAYLDVDKSYWPANIAAAELLLAKYKHSQAAAELTLAAKANKRLPDVAVGRGLMHLGKYRFEKAIAQADRALKINPRHADGLVLKAATLMMWRKLDQAEAVLKKVLAFNPNHLETLATLAALEIRRYRPAKAQPYIERVEKVNPNYAQLHVAIGSWLSAVRQFDQAEKHFKRAAEMAPELAGPVTGLGRLYMQTGQEDLAREVLDKAFAIDDYREDVRNYLGLLDSMARFSVRETPHFIIKVDGKHDEVLLDWIADVAEEIHKEVSAHFKHTPPEKTLVELFPNHEQFSVRISGRGWIGTIGACTGRVIAMPAPDPLRGGFGQFNWYAVLRHEYTHAVTLSATRNRIPHWFTEACAVSEQPDRRNFQAVALLVNAVRNGKLYPIKELSWGFIRPQRSRGRGARSLAYAQSEWIFEFIKEEIGPDAIIAMLDGFRDGWTQQRIFKDILHTTEAKFDKDFVAWATKQV</sequence>
<dbReference type="PANTHER" id="PTHR12558">
    <property type="entry name" value="CELL DIVISION CYCLE 16,23,27"/>
    <property type="match status" value="1"/>
</dbReference>
<keyword evidence="1" id="KW-1133">Transmembrane helix</keyword>
<evidence type="ECO:0000256" key="1">
    <source>
        <dbReference type="SAM" id="Phobius"/>
    </source>
</evidence>
<dbReference type="Gene3D" id="1.25.40.10">
    <property type="entry name" value="Tetratricopeptide repeat domain"/>
    <property type="match status" value="1"/>
</dbReference>
<evidence type="ECO:0000313" key="3">
    <source>
        <dbReference type="EMBL" id="KKM70123.1"/>
    </source>
</evidence>
<name>A0A0F9JKG9_9ZZZZ</name>
<organism evidence="3">
    <name type="scientific">marine sediment metagenome</name>
    <dbReference type="NCBI Taxonomy" id="412755"/>
    <lineage>
        <taxon>unclassified sequences</taxon>
        <taxon>metagenomes</taxon>
        <taxon>ecological metagenomes</taxon>
    </lineage>
</organism>
<reference evidence="3" key="1">
    <citation type="journal article" date="2015" name="Nature">
        <title>Complex archaea that bridge the gap between prokaryotes and eukaryotes.</title>
        <authorList>
            <person name="Spang A."/>
            <person name="Saw J.H."/>
            <person name="Jorgensen S.L."/>
            <person name="Zaremba-Niedzwiedzka K."/>
            <person name="Martijn J."/>
            <person name="Lind A.E."/>
            <person name="van Eijk R."/>
            <person name="Schleper C."/>
            <person name="Guy L."/>
            <person name="Ettema T.J."/>
        </authorList>
    </citation>
    <scope>NUCLEOTIDE SEQUENCE</scope>
</reference>
<proteinExistence type="predicted"/>
<keyword evidence="1" id="KW-0812">Transmembrane</keyword>
<protein>
    <recommendedName>
        <fullName evidence="2">Glycosyltransferase RgtA/B/C/D-like domain-containing protein</fullName>
    </recommendedName>
</protein>
<dbReference type="Pfam" id="PF14559">
    <property type="entry name" value="TPR_19"/>
    <property type="match status" value="1"/>
</dbReference>
<dbReference type="AlphaFoldDB" id="A0A0F9JKG9"/>
<feature type="transmembrane region" description="Helical" evidence="1">
    <location>
        <begin position="17"/>
        <end position="39"/>
    </location>
</feature>
<feature type="domain" description="Glycosyltransferase RgtA/B/C/D-like" evidence="2">
    <location>
        <begin position="84"/>
        <end position="190"/>
    </location>
</feature>
<dbReference type="Pfam" id="PF13231">
    <property type="entry name" value="PMT_2"/>
    <property type="match status" value="1"/>
</dbReference>
<dbReference type="InterPro" id="IPR011990">
    <property type="entry name" value="TPR-like_helical_dom_sf"/>
</dbReference>
<dbReference type="SUPFAM" id="SSF48452">
    <property type="entry name" value="TPR-like"/>
    <property type="match status" value="1"/>
</dbReference>
<accession>A0A0F9JKG9</accession>
<comment type="caution">
    <text evidence="3">The sequence shown here is derived from an EMBL/GenBank/DDBJ whole genome shotgun (WGS) entry which is preliminary data.</text>
</comment>
<dbReference type="PROSITE" id="PS50005">
    <property type="entry name" value="TPR"/>
    <property type="match status" value="2"/>
</dbReference>
<keyword evidence="1" id="KW-0472">Membrane</keyword>
<feature type="non-terminal residue" evidence="3">
    <location>
        <position position="719"/>
    </location>
</feature>
<dbReference type="PANTHER" id="PTHR12558:SF13">
    <property type="entry name" value="CELL DIVISION CYCLE PROTEIN 27 HOMOLOG"/>
    <property type="match status" value="1"/>
</dbReference>
<gene>
    <name evidence="3" type="ORF">LCGC14_1443880</name>
</gene>
<dbReference type="InterPro" id="IPR019734">
    <property type="entry name" value="TPR_rpt"/>
</dbReference>
<dbReference type="EMBL" id="LAZR01009874">
    <property type="protein sequence ID" value="KKM70123.1"/>
    <property type="molecule type" value="Genomic_DNA"/>
</dbReference>
<feature type="transmembrane region" description="Helical" evidence="1">
    <location>
        <begin position="156"/>
        <end position="175"/>
    </location>
</feature>
<feature type="transmembrane region" description="Helical" evidence="1">
    <location>
        <begin position="132"/>
        <end position="150"/>
    </location>
</feature>
<dbReference type="SMART" id="SM00028">
    <property type="entry name" value="TPR"/>
    <property type="match status" value="5"/>
</dbReference>
<evidence type="ECO:0000259" key="2">
    <source>
        <dbReference type="Pfam" id="PF13231"/>
    </source>
</evidence>
<dbReference type="InterPro" id="IPR038731">
    <property type="entry name" value="RgtA/B/C-like"/>
</dbReference>